<accession>A0ABX7YSI4</accession>
<dbReference type="Proteomes" id="UP000679575">
    <property type="component" value="Chromosome"/>
</dbReference>
<feature type="chain" id="PRO_5046877716" evidence="5">
    <location>
        <begin position="19"/>
        <end position="223"/>
    </location>
</feature>
<gene>
    <name evidence="6" type="ORF">KDN34_16300</name>
</gene>
<proteinExistence type="predicted"/>
<sequence>MRYLFGILLLLLCHPVMADNRPQPGDYDRLFATEASSEQLQQLQQRLALGDSSRGSFQQTRWLRVLKQPLYSSGRFIFAPNEGMLWQQQQPFATTLILKQQQLLQIDSQGQLSVQQTSDAPTALASLLPKLMQALLAGNIEYLQQHFALYLQQQSSWQLGLIAKDSQLKTVLPRLILSGEAQPQQLLMLGRHGDLSDIRFSQIHTGPLSSAEQLLFIPSGTAN</sequence>
<evidence type="ECO:0000256" key="3">
    <source>
        <dbReference type="ARBA" id="ARBA00022729"/>
    </source>
</evidence>
<dbReference type="Pfam" id="PF19574">
    <property type="entry name" value="LolA_3"/>
    <property type="match status" value="1"/>
</dbReference>
<dbReference type="RefSeq" id="WP_212594744.1">
    <property type="nucleotide sequence ID" value="NZ_CP073587.1"/>
</dbReference>
<comment type="subunit">
    <text evidence="1">Monomer.</text>
</comment>
<evidence type="ECO:0000256" key="2">
    <source>
        <dbReference type="ARBA" id="ARBA00022448"/>
    </source>
</evidence>
<dbReference type="EMBL" id="CP073587">
    <property type="protein sequence ID" value="QUN05717.1"/>
    <property type="molecule type" value="Genomic_DNA"/>
</dbReference>
<protein>
    <submittedName>
        <fullName evidence="6">Outer membrane lipoprotein carrier protein LolA</fullName>
    </submittedName>
</protein>
<dbReference type="InterPro" id="IPR029046">
    <property type="entry name" value="LolA/LolB/LppX"/>
</dbReference>
<dbReference type="SUPFAM" id="SSF89392">
    <property type="entry name" value="Prokaryotic lipoproteins and lipoprotein localization factors"/>
    <property type="match status" value="1"/>
</dbReference>
<keyword evidence="7" id="KW-1185">Reference proteome</keyword>
<reference evidence="6 7" key="1">
    <citation type="submission" date="2021-04" db="EMBL/GenBank/DDBJ databases">
        <title>Novel species identification of genus Shewanella.</title>
        <authorList>
            <person name="Liu G."/>
        </authorList>
    </citation>
    <scope>NUCLEOTIDE SEQUENCE [LARGE SCALE GENOMIC DNA]</scope>
    <source>
        <strain evidence="6 7">FJAT-54481</strain>
    </source>
</reference>
<organism evidence="6 7">
    <name type="scientific">Shewanella yunxiaonensis</name>
    <dbReference type="NCBI Taxonomy" id="2829809"/>
    <lineage>
        <taxon>Bacteria</taxon>
        <taxon>Pseudomonadati</taxon>
        <taxon>Pseudomonadota</taxon>
        <taxon>Gammaproteobacteria</taxon>
        <taxon>Alteromonadales</taxon>
        <taxon>Shewanellaceae</taxon>
        <taxon>Shewanella</taxon>
    </lineage>
</organism>
<name>A0ABX7YSI4_9GAMM</name>
<evidence type="ECO:0000256" key="1">
    <source>
        <dbReference type="ARBA" id="ARBA00011245"/>
    </source>
</evidence>
<keyword evidence="3 5" id="KW-0732">Signal</keyword>
<keyword evidence="6" id="KW-0449">Lipoprotein</keyword>
<keyword evidence="4" id="KW-0653">Protein transport</keyword>
<keyword evidence="2" id="KW-0813">Transport</keyword>
<evidence type="ECO:0000313" key="6">
    <source>
        <dbReference type="EMBL" id="QUN05717.1"/>
    </source>
</evidence>
<evidence type="ECO:0000256" key="5">
    <source>
        <dbReference type="SAM" id="SignalP"/>
    </source>
</evidence>
<dbReference type="InterPro" id="IPR004564">
    <property type="entry name" value="OM_lipoprot_carrier_LolA-like"/>
</dbReference>
<evidence type="ECO:0000256" key="4">
    <source>
        <dbReference type="ARBA" id="ARBA00022927"/>
    </source>
</evidence>
<feature type="signal peptide" evidence="5">
    <location>
        <begin position="1"/>
        <end position="18"/>
    </location>
</feature>
<dbReference type="Gene3D" id="2.50.20.10">
    <property type="entry name" value="Lipoprotein localisation LolA/LolB/LppX"/>
    <property type="match status" value="1"/>
</dbReference>
<evidence type="ECO:0000313" key="7">
    <source>
        <dbReference type="Proteomes" id="UP000679575"/>
    </source>
</evidence>